<organism evidence="3 4">
    <name type="scientific">Microbacterium halimionae</name>
    <dbReference type="NCBI Taxonomy" id="1526413"/>
    <lineage>
        <taxon>Bacteria</taxon>
        <taxon>Bacillati</taxon>
        <taxon>Actinomycetota</taxon>
        <taxon>Actinomycetes</taxon>
        <taxon>Micrococcales</taxon>
        <taxon>Microbacteriaceae</taxon>
        <taxon>Microbacterium</taxon>
    </lineage>
</organism>
<accession>A0A7W3JR37</accession>
<evidence type="ECO:0000256" key="2">
    <source>
        <dbReference type="SAM" id="Phobius"/>
    </source>
</evidence>
<dbReference type="RefSeq" id="WP_167049175.1">
    <property type="nucleotide sequence ID" value="NZ_JAAOZB010000002.1"/>
</dbReference>
<comment type="caution">
    <text evidence="3">The sequence shown here is derived from an EMBL/GenBank/DDBJ whole genome shotgun (WGS) entry which is preliminary data.</text>
</comment>
<dbReference type="Proteomes" id="UP000526083">
    <property type="component" value="Unassembled WGS sequence"/>
</dbReference>
<protein>
    <recommendedName>
        <fullName evidence="5">Glycine rich protein</fullName>
    </recommendedName>
</protein>
<feature type="transmembrane region" description="Helical" evidence="2">
    <location>
        <begin position="440"/>
        <end position="459"/>
    </location>
</feature>
<evidence type="ECO:0008006" key="5">
    <source>
        <dbReference type="Google" id="ProtNLM"/>
    </source>
</evidence>
<proteinExistence type="predicted"/>
<evidence type="ECO:0000313" key="4">
    <source>
        <dbReference type="Proteomes" id="UP000526083"/>
    </source>
</evidence>
<feature type="compositionally biased region" description="Acidic residues" evidence="1">
    <location>
        <begin position="184"/>
        <end position="193"/>
    </location>
</feature>
<name>A0A7W3JR37_9MICO</name>
<keyword evidence="2" id="KW-0812">Transmembrane</keyword>
<feature type="compositionally biased region" description="Gly residues" evidence="1">
    <location>
        <begin position="205"/>
        <end position="227"/>
    </location>
</feature>
<feature type="compositionally biased region" description="Basic and acidic residues" evidence="1">
    <location>
        <begin position="195"/>
        <end position="204"/>
    </location>
</feature>
<sequence length="469" mass="44760">MSISAAQSAARAASQRHTRARLTATAVAVVAGVIFGGVVTPMPARAASVASNAPEVVTFTESSSWTVPQGVSSVSVSVTGGGGGKEVDGHAVGGSGGIISGAFAVEPGNRLYFQIGGAGGSGRDEGGGYSAGGHGGGSGFDGSNGAGGGGSTGVTVIDGESTQLMVLAAGGGGGGGYGGRGGDADVDNAEGGESDAGRLGRGDHGSVGGKGDSSSTGSGGGGGGGGLLPPNVPEDAGLGGGAGGGADSFSTGGGGGGGTSWTDPAVADVVSTPSVAYPGASGSVTLTYFAVPETTISVAPSSVLTAGLGSSIIVDAVVVSSSGATPTGAVKMVMVYPVAGVQLLSGTLDAAGKVTLEFTVEDIGLETVNLVFTPADATAYQSSVSADFQIVKQWAGPLPDDALAPGVSSQGDTVIPANGPPDSVPVSRLAESGVDVRPEVLLATGALLVGIVLFFGSKVRRRRSVHGRR</sequence>
<keyword evidence="4" id="KW-1185">Reference proteome</keyword>
<keyword evidence="2" id="KW-1133">Transmembrane helix</keyword>
<dbReference type="AlphaFoldDB" id="A0A7W3JR37"/>
<keyword evidence="2" id="KW-0472">Membrane</keyword>
<gene>
    <name evidence="3" type="ORF">FHX48_002487</name>
</gene>
<feature type="region of interest" description="Disordered" evidence="1">
    <location>
        <begin position="124"/>
        <end position="156"/>
    </location>
</feature>
<feature type="region of interest" description="Disordered" evidence="1">
    <location>
        <begin position="175"/>
        <end position="260"/>
    </location>
</feature>
<reference evidence="3 4" key="1">
    <citation type="submission" date="2020-07" db="EMBL/GenBank/DDBJ databases">
        <title>Sequencing the genomes of 1000 actinobacteria strains.</title>
        <authorList>
            <person name="Klenk H.-P."/>
        </authorList>
    </citation>
    <scope>NUCLEOTIDE SEQUENCE [LARGE SCALE GENOMIC DNA]</scope>
    <source>
        <strain evidence="3 4">DSM 27576</strain>
    </source>
</reference>
<evidence type="ECO:0000313" key="3">
    <source>
        <dbReference type="EMBL" id="MBA8817388.1"/>
    </source>
</evidence>
<feature type="compositionally biased region" description="Gly residues" evidence="1">
    <location>
        <begin position="237"/>
        <end position="259"/>
    </location>
</feature>
<dbReference type="EMBL" id="JACGWY010000006">
    <property type="protein sequence ID" value="MBA8817388.1"/>
    <property type="molecule type" value="Genomic_DNA"/>
</dbReference>
<evidence type="ECO:0000256" key="1">
    <source>
        <dbReference type="SAM" id="MobiDB-lite"/>
    </source>
</evidence>
<feature type="compositionally biased region" description="Gly residues" evidence="1">
    <location>
        <begin position="124"/>
        <end position="152"/>
    </location>
</feature>